<proteinExistence type="predicted"/>
<evidence type="ECO:0000313" key="1">
    <source>
        <dbReference type="EMBL" id="CAH1115766.1"/>
    </source>
</evidence>
<name>A0A9P0DCA7_9CUCU</name>
<protein>
    <submittedName>
        <fullName evidence="1">Uncharacterized protein</fullName>
    </submittedName>
</protein>
<gene>
    <name evidence="1" type="ORF">PSYICH_LOCUS15088</name>
</gene>
<sequence>MHLNCTDLKADDRVTRQKLRCIKIVCNRCSSIIDQFSEVKGILETFKINIVKKVDSFDDKHSIISYQYLRTKLKIPNLFVLLNLSKLLLQKQLMRQAKNILIREIAEAQGDSAVKKEHDKEKLGLILSSLGSTAEMVSFYGIRKPNSNNKYPRMIKVTFQCESDALFFVRIVN</sequence>
<organism evidence="1 2">
    <name type="scientific">Psylliodes chrysocephalus</name>
    <dbReference type="NCBI Taxonomy" id="3402493"/>
    <lineage>
        <taxon>Eukaryota</taxon>
        <taxon>Metazoa</taxon>
        <taxon>Ecdysozoa</taxon>
        <taxon>Arthropoda</taxon>
        <taxon>Hexapoda</taxon>
        <taxon>Insecta</taxon>
        <taxon>Pterygota</taxon>
        <taxon>Neoptera</taxon>
        <taxon>Endopterygota</taxon>
        <taxon>Coleoptera</taxon>
        <taxon>Polyphaga</taxon>
        <taxon>Cucujiformia</taxon>
        <taxon>Chrysomeloidea</taxon>
        <taxon>Chrysomelidae</taxon>
        <taxon>Galerucinae</taxon>
        <taxon>Alticini</taxon>
        <taxon>Psylliodes</taxon>
    </lineage>
</organism>
<dbReference type="EMBL" id="OV651821">
    <property type="protein sequence ID" value="CAH1115766.1"/>
    <property type="molecule type" value="Genomic_DNA"/>
</dbReference>
<evidence type="ECO:0000313" key="2">
    <source>
        <dbReference type="Proteomes" id="UP001153636"/>
    </source>
</evidence>
<reference evidence="1" key="1">
    <citation type="submission" date="2022-01" db="EMBL/GenBank/DDBJ databases">
        <authorList>
            <person name="King R."/>
        </authorList>
    </citation>
    <scope>NUCLEOTIDE SEQUENCE</scope>
</reference>
<dbReference type="OrthoDB" id="6802816at2759"/>
<dbReference type="Proteomes" id="UP001153636">
    <property type="component" value="Chromosome 9"/>
</dbReference>
<keyword evidence="2" id="KW-1185">Reference proteome</keyword>
<dbReference type="AlphaFoldDB" id="A0A9P0DCA7"/>
<accession>A0A9P0DCA7</accession>